<sequence>MPKLGAETRFEALRRTDSYILALDQKASFTLAAGITFMGIYATLFYSLIASESNKLNAPLLVAIIGVSLVLWAIWFSKIKAVFSPNVEPSESKSVISFASLTASFNSHEEYYQYFLELNKRDNLDKDIIENHWICSKICMGKVKNFKASLKWLYISLCTSVLGLALVSFFTTFT</sequence>
<gene>
    <name evidence="10" type="ORF">BZJ21_14370</name>
</gene>
<name>A0ABX3KM39_SALCS</name>
<keyword evidence="7 8" id="KW-0472">Membrane</keyword>
<keyword evidence="6" id="KW-0051">Antiviral defense</keyword>
<evidence type="ECO:0000256" key="3">
    <source>
        <dbReference type="ARBA" id="ARBA00022692"/>
    </source>
</evidence>
<comment type="caution">
    <text evidence="10">The sequence shown here is derived from an EMBL/GenBank/DDBJ whole genome shotgun (WGS) entry which is preliminary data.</text>
</comment>
<keyword evidence="5 8" id="KW-1133">Transmembrane helix</keyword>
<accession>A0ABX3KM39</accession>
<evidence type="ECO:0000256" key="6">
    <source>
        <dbReference type="ARBA" id="ARBA00023118"/>
    </source>
</evidence>
<evidence type="ECO:0000256" key="5">
    <source>
        <dbReference type="ARBA" id="ARBA00022989"/>
    </source>
</evidence>
<evidence type="ECO:0000256" key="8">
    <source>
        <dbReference type="SAM" id="Phobius"/>
    </source>
</evidence>
<feature type="transmembrane region" description="Helical" evidence="8">
    <location>
        <begin position="56"/>
        <end position="76"/>
    </location>
</feature>
<feature type="transmembrane region" description="Helical" evidence="8">
    <location>
        <begin position="152"/>
        <end position="173"/>
    </location>
</feature>
<keyword evidence="11" id="KW-1185">Reference proteome</keyword>
<reference evidence="11" key="1">
    <citation type="submission" date="2017-01" db="EMBL/GenBank/DDBJ databases">
        <title>Draft genome of the species Salinivibrio costicola subsp. alcaliphilus.</title>
        <authorList>
            <person name="Lopez-Hermoso C."/>
            <person name="De La Haba R."/>
            <person name="Sanchez-Porro C."/>
            <person name="Ventosa A."/>
        </authorList>
    </citation>
    <scope>NUCLEOTIDE SEQUENCE [LARGE SCALE GENOMIC DNA]</scope>
    <source>
        <strain evidence="11">CBH448</strain>
    </source>
</reference>
<dbReference type="Pfam" id="PF18967">
    <property type="entry name" value="PycTM"/>
    <property type="match status" value="1"/>
</dbReference>
<organism evidence="10 11">
    <name type="scientific">Salinivibrio costicola subsp. alcaliphilus</name>
    <dbReference type="NCBI Taxonomy" id="272773"/>
    <lineage>
        <taxon>Bacteria</taxon>
        <taxon>Pseudomonadati</taxon>
        <taxon>Pseudomonadota</taxon>
        <taxon>Gammaproteobacteria</taxon>
        <taxon>Vibrionales</taxon>
        <taxon>Vibrionaceae</taxon>
        <taxon>Salinivibrio</taxon>
    </lineage>
</organism>
<evidence type="ECO:0000256" key="2">
    <source>
        <dbReference type="ARBA" id="ARBA00022475"/>
    </source>
</evidence>
<feature type="domain" description="Pycsar effector protein" evidence="9">
    <location>
        <begin position="11"/>
        <end position="167"/>
    </location>
</feature>
<evidence type="ECO:0000256" key="1">
    <source>
        <dbReference type="ARBA" id="ARBA00004236"/>
    </source>
</evidence>
<dbReference type="Proteomes" id="UP000189431">
    <property type="component" value="Unassembled WGS sequence"/>
</dbReference>
<proteinExistence type="predicted"/>
<evidence type="ECO:0000259" key="9">
    <source>
        <dbReference type="Pfam" id="PF18967"/>
    </source>
</evidence>
<comment type="subcellular location">
    <subcellularLocation>
        <location evidence="1">Cell membrane</location>
    </subcellularLocation>
</comment>
<protein>
    <recommendedName>
        <fullName evidence="9">Pycsar effector protein domain-containing protein</fullName>
    </recommendedName>
</protein>
<keyword evidence="3 8" id="KW-0812">Transmembrane</keyword>
<dbReference type="InterPro" id="IPR043760">
    <property type="entry name" value="PycTM_dom"/>
</dbReference>
<evidence type="ECO:0000313" key="11">
    <source>
        <dbReference type="Proteomes" id="UP000189431"/>
    </source>
</evidence>
<dbReference type="EMBL" id="MUFR01000059">
    <property type="protein sequence ID" value="OOF32777.1"/>
    <property type="molecule type" value="Genomic_DNA"/>
</dbReference>
<keyword evidence="2" id="KW-1003">Cell membrane</keyword>
<evidence type="ECO:0000313" key="10">
    <source>
        <dbReference type="EMBL" id="OOF32777.1"/>
    </source>
</evidence>
<evidence type="ECO:0000256" key="7">
    <source>
        <dbReference type="ARBA" id="ARBA00023136"/>
    </source>
</evidence>
<keyword evidence="4" id="KW-0547">Nucleotide-binding</keyword>
<evidence type="ECO:0000256" key="4">
    <source>
        <dbReference type="ARBA" id="ARBA00022741"/>
    </source>
</evidence>
<feature type="transmembrane region" description="Helical" evidence="8">
    <location>
        <begin position="29"/>
        <end position="50"/>
    </location>
</feature>